<sequence>MKQLTARPETVAHEAPNPTQARRPKSAAEPGPYPAGTADAA</sequence>
<feature type="region of interest" description="Disordered" evidence="1">
    <location>
        <begin position="1"/>
        <end position="41"/>
    </location>
</feature>
<evidence type="ECO:0000313" key="2">
    <source>
        <dbReference type="EMBL" id="WBP90617.1"/>
    </source>
</evidence>
<protein>
    <submittedName>
        <fullName evidence="2">Uncharacterized protein</fullName>
    </submittedName>
</protein>
<proteinExistence type="predicted"/>
<keyword evidence="3" id="KW-1185">Reference proteome</keyword>
<organism evidence="2 3">
    <name type="scientific">Kitasatospora cathayae</name>
    <dbReference type="NCBI Taxonomy" id="3004092"/>
    <lineage>
        <taxon>Bacteria</taxon>
        <taxon>Bacillati</taxon>
        <taxon>Actinomycetota</taxon>
        <taxon>Actinomycetes</taxon>
        <taxon>Kitasatosporales</taxon>
        <taxon>Streptomycetaceae</taxon>
        <taxon>Kitasatospora</taxon>
    </lineage>
</organism>
<dbReference type="Proteomes" id="UP001212821">
    <property type="component" value="Chromosome"/>
</dbReference>
<evidence type="ECO:0000313" key="3">
    <source>
        <dbReference type="Proteomes" id="UP001212821"/>
    </source>
</evidence>
<evidence type="ECO:0000256" key="1">
    <source>
        <dbReference type="SAM" id="MobiDB-lite"/>
    </source>
</evidence>
<reference evidence="3" key="1">
    <citation type="submission" date="2022-12" db="EMBL/GenBank/DDBJ databases">
        <authorList>
            <person name="Mo P."/>
        </authorList>
    </citation>
    <scope>NUCLEOTIDE SEQUENCE [LARGE SCALE GENOMIC DNA]</scope>
    <source>
        <strain evidence="3">HUAS 3-15</strain>
    </source>
</reference>
<accession>A0ABY7QD23</accession>
<dbReference type="RefSeq" id="WP_270149513.1">
    <property type="nucleotide sequence ID" value="NZ_CP115450.1"/>
</dbReference>
<name>A0ABY7QD23_9ACTN</name>
<gene>
    <name evidence="2" type="ORF">O1G21_35300</name>
</gene>
<dbReference type="EMBL" id="CP115450">
    <property type="protein sequence ID" value="WBP90617.1"/>
    <property type="molecule type" value="Genomic_DNA"/>
</dbReference>